<dbReference type="InterPro" id="IPR016084">
    <property type="entry name" value="Haem_Oase-like_multi-hlx"/>
</dbReference>
<dbReference type="SUPFAM" id="SSF48613">
    <property type="entry name" value="Heme oxygenase-like"/>
    <property type="match status" value="1"/>
</dbReference>
<evidence type="ECO:0000313" key="6">
    <source>
        <dbReference type="EMBL" id="AHY45866.1"/>
    </source>
</evidence>
<comment type="similarity">
    <text evidence="2">Belongs to the TenA family.</text>
</comment>
<accession>A0A023X0X1</accession>
<evidence type="ECO:0000256" key="1">
    <source>
        <dbReference type="ARBA" id="ARBA00004948"/>
    </source>
</evidence>
<dbReference type="eggNOG" id="COG0819">
    <property type="taxonomic scope" value="Bacteria"/>
</dbReference>
<dbReference type="Proteomes" id="UP000025229">
    <property type="component" value="Chromosome"/>
</dbReference>
<evidence type="ECO:0000256" key="2">
    <source>
        <dbReference type="PIRNR" id="PIRNR003170"/>
    </source>
</evidence>
<dbReference type="GO" id="GO:0050334">
    <property type="term" value="F:thiaminase activity"/>
    <property type="evidence" value="ECO:0007669"/>
    <property type="project" value="UniProtKB-UniRule"/>
</dbReference>
<dbReference type="InterPro" id="IPR004305">
    <property type="entry name" value="Thiaminase-2/PQQC"/>
</dbReference>
<dbReference type="GO" id="GO:0009228">
    <property type="term" value="P:thiamine biosynthetic process"/>
    <property type="evidence" value="ECO:0007669"/>
    <property type="project" value="UniProtKB-KW"/>
</dbReference>
<keyword evidence="2" id="KW-0378">Hydrolase</keyword>
<comment type="pathway">
    <text evidence="1 2">Cofactor biosynthesis; thiamine diphosphate biosynthesis.</text>
</comment>
<keyword evidence="2" id="KW-0784">Thiamine biosynthesis</keyword>
<dbReference type="UniPathway" id="UPA00060"/>
<keyword evidence="8" id="KW-1185">Reference proteome</keyword>
<evidence type="ECO:0000313" key="7">
    <source>
        <dbReference type="EMBL" id="MDX5893280.1"/>
    </source>
</evidence>
<comment type="catalytic activity">
    <reaction evidence="2">
        <text>4-amino-5-aminomethyl-2-methylpyrimidine + H2O = 4-amino-5-hydroxymethyl-2-methylpyrimidine + NH4(+)</text>
        <dbReference type="Rhea" id="RHEA:31799"/>
        <dbReference type="ChEBI" id="CHEBI:15377"/>
        <dbReference type="ChEBI" id="CHEBI:16892"/>
        <dbReference type="ChEBI" id="CHEBI:28938"/>
        <dbReference type="ChEBI" id="CHEBI:63416"/>
        <dbReference type="EC" id="3.5.99.2"/>
    </reaction>
</comment>
<dbReference type="GO" id="GO:0009229">
    <property type="term" value="P:thiamine diphosphate biosynthetic process"/>
    <property type="evidence" value="ECO:0007669"/>
    <property type="project" value="UniProtKB-UniPathway"/>
</dbReference>
<dbReference type="HOGENOM" id="CLU_055855_0_1_11"/>
<dbReference type="InterPro" id="IPR026285">
    <property type="entry name" value="TenA_E"/>
</dbReference>
<dbReference type="GO" id="GO:0005829">
    <property type="term" value="C:cytosol"/>
    <property type="evidence" value="ECO:0007669"/>
    <property type="project" value="TreeGrafter"/>
</dbReference>
<dbReference type="KEGG" id="rrd:RradSPS_0583"/>
<reference evidence="6 8" key="1">
    <citation type="submission" date="2014-03" db="EMBL/GenBank/DDBJ databases">
        <title>Complete genome sequence of the Radio-Resistant Rubrobacter radiotolerans RSPS-4.</title>
        <authorList>
            <person name="Egas C.C."/>
            <person name="Barroso C.C."/>
            <person name="Froufe H.J.C."/>
            <person name="Pacheco J.J."/>
            <person name="Albuquerque L.L."/>
            <person name="da Costa M.M.S."/>
        </authorList>
    </citation>
    <scope>NUCLEOTIDE SEQUENCE [LARGE SCALE GENOMIC DNA]</scope>
    <source>
        <strain evidence="6 8">RSPS-4</strain>
    </source>
</reference>
<protein>
    <recommendedName>
        <fullName evidence="2">Aminopyrimidine aminohydrolase</fullName>
        <ecNumber evidence="2">3.5.99.2</ecNumber>
    </recommendedName>
</protein>
<evidence type="ECO:0000259" key="5">
    <source>
        <dbReference type="Pfam" id="PF03070"/>
    </source>
</evidence>
<evidence type="ECO:0000256" key="3">
    <source>
        <dbReference type="PIRSR" id="PIRSR003170-1"/>
    </source>
</evidence>
<feature type="binding site" evidence="4">
    <location>
        <position position="79"/>
    </location>
    <ligand>
        <name>substrate</name>
    </ligand>
</feature>
<dbReference type="OrthoDB" id="517083at2"/>
<dbReference type="PANTHER" id="PTHR43198:SF5">
    <property type="entry name" value="BIFUNCTIONAL TENA-E PROTEIN"/>
    <property type="match status" value="1"/>
</dbReference>
<dbReference type="AlphaFoldDB" id="A0A023X0X1"/>
<dbReference type="Pfam" id="PF03070">
    <property type="entry name" value="TENA_THI-4"/>
    <property type="match status" value="1"/>
</dbReference>
<proteinExistence type="inferred from homology"/>
<evidence type="ECO:0000313" key="8">
    <source>
        <dbReference type="Proteomes" id="UP000025229"/>
    </source>
</evidence>
<dbReference type="EMBL" id="CP007514">
    <property type="protein sequence ID" value="AHY45866.1"/>
    <property type="molecule type" value="Genomic_DNA"/>
</dbReference>
<feature type="active site" description="Proton donor" evidence="3">
    <location>
        <position position="194"/>
    </location>
</feature>
<sequence length="207" mass="23613">MDTGKLLEKHAAPWREAREHPFVRGVRDGALPEGAFEAWLVEDYLFVLGLLGFQSRLVPRAPRRDQALILGGLLALEAELTWFERKAEERDFSLDAHPHPDNETYIRFLDQLEREPYAVSAVALWAVEQAYLDAWSSASPGAREYREFVEHWTVPEFRDYVGSLREAADAALARSDERTAHRAEAAFLSVARLERDFWGLAYARVGV</sequence>
<comment type="function">
    <text evidence="2">Catalyzes an amino-pyrimidine hydrolysis reaction at the C5' of the pyrimidine moiety of thiamine compounds, a reaction that is part of a thiamine salvage pathway. Thus, catalyzes the conversion of 4-amino-5-aminomethyl-2-methylpyrimidine to 4-amino-5-hydroxymethyl-2-methylpyrimidine (HMP).</text>
</comment>
<name>A0A023X0X1_RUBRA</name>
<organism evidence="6 8">
    <name type="scientific">Rubrobacter radiotolerans</name>
    <name type="common">Arthrobacter radiotolerans</name>
    <dbReference type="NCBI Taxonomy" id="42256"/>
    <lineage>
        <taxon>Bacteria</taxon>
        <taxon>Bacillati</taxon>
        <taxon>Actinomycetota</taxon>
        <taxon>Rubrobacteria</taxon>
        <taxon>Rubrobacterales</taxon>
        <taxon>Rubrobacteraceae</taxon>
        <taxon>Rubrobacter</taxon>
    </lineage>
</organism>
<dbReference type="Gene3D" id="1.20.910.10">
    <property type="entry name" value="Heme oxygenase-like"/>
    <property type="match status" value="1"/>
</dbReference>
<dbReference type="RefSeq" id="WP_038680587.1">
    <property type="nucleotide sequence ID" value="NZ_CP007514.1"/>
</dbReference>
<dbReference type="STRING" id="42256.RradSPS_0583"/>
<dbReference type="PANTHER" id="PTHR43198">
    <property type="entry name" value="BIFUNCTIONAL TH2 PROTEIN"/>
    <property type="match status" value="1"/>
</dbReference>
<dbReference type="PIRSF" id="PIRSF003170">
    <property type="entry name" value="Pet18p"/>
    <property type="match status" value="1"/>
</dbReference>
<feature type="domain" description="Thiaminase-2/PQQC" evidence="5">
    <location>
        <begin position="9"/>
        <end position="202"/>
    </location>
</feature>
<gene>
    <name evidence="6" type="ORF">RradSPS_0583</name>
    <name evidence="7" type="ORF">SIL72_04470</name>
</gene>
<dbReference type="EMBL" id="JAWXXX010000001">
    <property type="protein sequence ID" value="MDX5893280.1"/>
    <property type="molecule type" value="Genomic_DNA"/>
</dbReference>
<feature type="binding site" evidence="4">
    <location>
        <position position="128"/>
    </location>
    <ligand>
        <name>substrate</name>
    </ligand>
</feature>
<dbReference type="InterPro" id="IPR050967">
    <property type="entry name" value="Thiamine_Salvage_TenA"/>
</dbReference>
<dbReference type="EC" id="3.5.99.2" evidence="2"/>
<evidence type="ECO:0000256" key="4">
    <source>
        <dbReference type="PIRSR" id="PIRSR003170-2"/>
    </source>
</evidence>
<comment type="catalytic activity">
    <reaction evidence="2">
        <text>thiamine + H2O = 5-(2-hydroxyethyl)-4-methylthiazole + 4-amino-5-hydroxymethyl-2-methylpyrimidine + H(+)</text>
        <dbReference type="Rhea" id="RHEA:17509"/>
        <dbReference type="ChEBI" id="CHEBI:15377"/>
        <dbReference type="ChEBI" id="CHEBI:15378"/>
        <dbReference type="ChEBI" id="CHEBI:16892"/>
        <dbReference type="ChEBI" id="CHEBI:17957"/>
        <dbReference type="ChEBI" id="CHEBI:18385"/>
        <dbReference type="EC" id="3.5.99.2"/>
    </reaction>
</comment>
<feature type="binding site" evidence="4">
    <location>
        <position position="43"/>
    </location>
    <ligand>
        <name>substrate</name>
    </ligand>
</feature>
<dbReference type="CDD" id="cd19357">
    <property type="entry name" value="TenA_E_At3g16990-like"/>
    <property type="match status" value="1"/>
</dbReference>
<reference evidence="7" key="2">
    <citation type="submission" date="2023-11" db="EMBL/GenBank/DDBJ databases">
        <title>MicrobeMod: A computational toolkit for identifying prokaryotic methylation and restriction-modification with nanopore sequencing.</title>
        <authorList>
            <person name="Crits-Christoph A."/>
            <person name="Kang S.C."/>
            <person name="Lee H."/>
            <person name="Ostrov N."/>
        </authorList>
    </citation>
    <scope>NUCLEOTIDE SEQUENCE</scope>
    <source>
        <strain evidence="7">ATCC 51242</strain>
    </source>
</reference>
<dbReference type="Proteomes" id="UP001281130">
    <property type="component" value="Unassembled WGS sequence"/>
</dbReference>